<feature type="region of interest" description="Disordered" evidence="1">
    <location>
        <begin position="99"/>
        <end position="170"/>
    </location>
</feature>
<dbReference type="EMBL" id="MN740558">
    <property type="protein sequence ID" value="QHU33524.1"/>
    <property type="molecule type" value="Genomic_DNA"/>
</dbReference>
<sequence>MEVWKLVLAAVFYTYLSYDLTRKSLNESVGKTLPRQAERLRNTINTLTGQRDQYLDSPSTGYFEQQKNRNSGVEINEIDDTKYPIVPYKETTFHAPRVTQSTRSRGGFASRGPTSTNRGMGTFGSRGQDSGVFINMNPNGTRESTRRTRERRDGNIPSFTRRSNIPARTF</sequence>
<feature type="compositionally biased region" description="Basic and acidic residues" evidence="1">
    <location>
        <begin position="143"/>
        <end position="154"/>
    </location>
</feature>
<accession>A0A6C0LVD3</accession>
<evidence type="ECO:0000256" key="1">
    <source>
        <dbReference type="SAM" id="MobiDB-lite"/>
    </source>
</evidence>
<protein>
    <submittedName>
        <fullName evidence="2">Uncharacterized protein</fullName>
    </submittedName>
</protein>
<evidence type="ECO:0000313" key="2">
    <source>
        <dbReference type="EMBL" id="QHU33524.1"/>
    </source>
</evidence>
<name>A0A6C0LVD3_9ZZZZ</name>
<dbReference type="AlphaFoldDB" id="A0A6C0LVD3"/>
<proteinExistence type="predicted"/>
<reference evidence="2" key="1">
    <citation type="journal article" date="2020" name="Nature">
        <title>Giant virus diversity and host interactions through global metagenomics.</title>
        <authorList>
            <person name="Schulz F."/>
            <person name="Roux S."/>
            <person name="Paez-Espino D."/>
            <person name="Jungbluth S."/>
            <person name="Walsh D.A."/>
            <person name="Denef V.J."/>
            <person name="McMahon K.D."/>
            <person name="Konstantinidis K.T."/>
            <person name="Eloe-Fadrosh E.A."/>
            <person name="Kyrpides N.C."/>
            <person name="Woyke T."/>
        </authorList>
    </citation>
    <scope>NUCLEOTIDE SEQUENCE</scope>
    <source>
        <strain evidence="2">GVMAG-S-1016704-121</strain>
    </source>
</reference>
<organism evidence="2">
    <name type="scientific">viral metagenome</name>
    <dbReference type="NCBI Taxonomy" id="1070528"/>
    <lineage>
        <taxon>unclassified sequences</taxon>
        <taxon>metagenomes</taxon>
        <taxon>organismal metagenomes</taxon>
    </lineage>
</organism>